<keyword evidence="9" id="KW-1185">Reference proteome</keyword>
<name>A0A2N3NC52_9PEZI</name>
<feature type="transmembrane region" description="Helical" evidence="7">
    <location>
        <begin position="194"/>
        <end position="215"/>
    </location>
</feature>
<dbReference type="InParanoid" id="A0A2N3NC52"/>
<feature type="transmembrane region" description="Helical" evidence="7">
    <location>
        <begin position="116"/>
        <end position="135"/>
    </location>
</feature>
<evidence type="ECO:0000256" key="3">
    <source>
        <dbReference type="ARBA" id="ARBA00022692"/>
    </source>
</evidence>
<dbReference type="GO" id="GO:0008506">
    <property type="term" value="F:sucrose:proton symporter activity"/>
    <property type="evidence" value="ECO:0007669"/>
    <property type="project" value="TreeGrafter"/>
</dbReference>
<comment type="subcellular location">
    <subcellularLocation>
        <location evidence="1">Membrane</location>
        <topology evidence="1">Multi-pass membrane protein</topology>
    </subcellularLocation>
</comment>
<evidence type="ECO:0000256" key="6">
    <source>
        <dbReference type="SAM" id="MobiDB-lite"/>
    </source>
</evidence>
<feature type="transmembrane region" description="Helical" evidence="7">
    <location>
        <begin position="75"/>
        <end position="96"/>
    </location>
</feature>
<sequence length="551" mass="59330">MVMGQDETSPLLSSRRRAGQNHGAVSAPDARPREELIVDGVRSTWYLALLSVGIGGLQVAWSVDMSSGSPYLLSLGMSKVLLAFVRLAGPVMGIVVQPYVGMLSDNARFSWGRRRPFVVAGTIWAIASIMFLAWVREIVGAVAHRDLVKAAAFAAVYSLEFGLNTIEPTLRALIIDCAPNQQEAANGMASRSIALGNIIGFLAGSVDLTAHLPWWFGDTQFKALCAFASLVLAGTIIVTILCVREVDPNIIYGESSMHGVMGLQRYFKETVGAIGGLSKQIRTLCTVQLFACFAFYPVLFYASVYVAEIFVEPHLKENPHMNPEELDRLYEKGTREGTAALSANAVLMLATTVLGPLLVEPTYDSEEARNEESAAGSRWGRLFRIPGFTLKRAWIISLVLMAGILCIAPFVEAVELAVALVALLGYTWAIFAWAPFAIIGADRREAEAAAHFMASERPLLSGDDEDRTPPRGPKQEQAGAILGIHNMAMCTAQLASTGVSLVVFGIWQQPRGTPGDQSLGIVLGISGLAAIVSVWLARGIRERPETGPVGV</sequence>
<keyword evidence="4 7" id="KW-1133">Transmembrane helix</keyword>
<feature type="region of interest" description="Disordered" evidence="6">
    <location>
        <begin position="1"/>
        <end position="28"/>
    </location>
</feature>
<dbReference type="EMBL" id="NLAX01000010">
    <property type="protein sequence ID" value="PKS10020.1"/>
    <property type="molecule type" value="Genomic_DNA"/>
</dbReference>
<feature type="transmembrane region" description="Helical" evidence="7">
    <location>
        <begin position="480"/>
        <end position="507"/>
    </location>
</feature>
<evidence type="ECO:0000256" key="7">
    <source>
        <dbReference type="SAM" id="Phobius"/>
    </source>
</evidence>
<feature type="transmembrane region" description="Helical" evidence="7">
    <location>
        <begin position="417"/>
        <end position="439"/>
    </location>
</feature>
<feature type="compositionally biased region" description="Polar residues" evidence="6">
    <location>
        <begin position="1"/>
        <end position="12"/>
    </location>
</feature>
<dbReference type="Gene3D" id="1.20.1250.20">
    <property type="entry name" value="MFS general substrate transporter like domains"/>
    <property type="match status" value="1"/>
</dbReference>
<evidence type="ECO:0000313" key="8">
    <source>
        <dbReference type="EMBL" id="PKS10020.1"/>
    </source>
</evidence>
<evidence type="ECO:0000313" key="9">
    <source>
        <dbReference type="Proteomes" id="UP000233524"/>
    </source>
</evidence>
<comment type="caution">
    <text evidence="8">The sequence shown here is derived from an EMBL/GenBank/DDBJ whole genome shotgun (WGS) entry which is preliminary data.</text>
</comment>
<proteinExistence type="predicted"/>
<reference evidence="8 9" key="1">
    <citation type="journal article" date="2017" name="G3 (Bethesda)">
        <title>First Draft Genome Sequence of the Pathogenic Fungus Lomentospora prolificans (Formerly Scedosporium prolificans).</title>
        <authorList>
            <person name="Luo R."/>
            <person name="Zimin A."/>
            <person name="Workman R."/>
            <person name="Fan Y."/>
            <person name="Pertea G."/>
            <person name="Grossman N."/>
            <person name="Wear M.P."/>
            <person name="Jia B."/>
            <person name="Miller H."/>
            <person name="Casadevall A."/>
            <person name="Timp W."/>
            <person name="Zhang S.X."/>
            <person name="Salzberg S.L."/>
        </authorList>
    </citation>
    <scope>NUCLEOTIDE SEQUENCE [LARGE SCALE GENOMIC DNA]</scope>
    <source>
        <strain evidence="8 9">JHH-5317</strain>
    </source>
</reference>
<dbReference type="OrthoDB" id="28755at2759"/>
<dbReference type="GO" id="GO:0005886">
    <property type="term" value="C:plasma membrane"/>
    <property type="evidence" value="ECO:0007669"/>
    <property type="project" value="TreeGrafter"/>
</dbReference>
<evidence type="ECO:0008006" key="10">
    <source>
        <dbReference type="Google" id="ProtNLM"/>
    </source>
</evidence>
<dbReference type="Pfam" id="PF13347">
    <property type="entry name" value="MFS_2"/>
    <property type="match status" value="1"/>
</dbReference>
<dbReference type="AlphaFoldDB" id="A0A2N3NC52"/>
<feature type="transmembrane region" description="Helical" evidence="7">
    <location>
        <begin position="519"/>
        <end position="537"/>
    </location>
</feature>
<feature type="transmembrane region" description="Helical" evidence="7">
    <location>
        <begin position="339"/>
        <end position="359"/>
    </location>
</feature>
<feature type="transmembrane region" description="Helical" evidence="7">
    <location>
        <begin position="393"/>
        <end position="411"/>
    </location>
</feature>
<accession>A0A2N3NC52</accession>
<dbReference type="PANTHER" id="PTHR19432:SF35">
    <property type="entry name" value="SOLUTE CARRIER FAMILY 45 MEMBER 3 ISOFORM X1"/>
    <property type="match status" value="1"/>
</dbReference>
<keyword evidence="2" id="KW-0813">Transport</keyword>
<feature type="transmembrane region" description="Helical" evidence="7">
    <location>
        <begin position="289"/>
        <end position="311"/>
    </location>
</feature>
<keyword evidence="5 7" id="KW-0472">Membrane</keyword>
<evidence type="ECO:0000256" key="1">
    <source>
        <dbReference type="ARBA" id="ARBA00004141"/>
    </source>
</evidence>
<evidence type="ECO:0000256" key="2">
    <source>
        <dbReference type="ARBA" id="ARBA00022448"/>
    </source>
</evidence>
<evidence type="ECO:0000256" key="5">
    <source>
        <dbReference type="ARBA" id="ARBA00023136"/>
    </source>
</evidence>
<evidence type="ECO:0000256" key="4">
    <source>
        <dbReference type="ARBA" id="ARBA00022989"/>
    </source>
</evidence>
<feature type="transmembrane region" description="Helical" evidence="7">
    <location>
        <begin position="221"/>
        <end position="243"/>
    </location>
</feature>
<dbReference type="InterPro" id="IPR036259">
    <property type="entry name" value="MFS_trans_sf"/>
</dbReference>
<gene>
    <name evidence="8" type="ORF">jhhlp_004645</name>
</gene>
<organism evidence="8 9">
    <name type="scientific">Lomentospora prolificans</name>
    <dbReference type="NCBI Taxonomy" id="41688"/>
    <lineage>
        <taxon>Eukaryota</taxon>
        <taxon>Fungi</taxon>
        <taxon>Dikarya</taxon>
        <taxon>Ascomycota</taxon>
        <taxon>Pezizomycotina</taxon>
        <taxon>Sordariomycetes</taxon>
        <taxon>Hypocreomycetidae</taxon>
        <taxon>Microascales</taxon>
        <taxon>Microascaceae</taxon>
        <taxon>Lomentospora</taxon>
    </lineage>
</organism>
<dbReference type="PANTHER" id="PTHR19432">
    <property type="entry name" value="SUGAR TRANSPORTER"/>
    <property type="match status" value="1"/>
</dbReference>
<dbReference type="Proteomes" id="UP000233524">
    <property type="component" value="Unassembled WGS sequence"/>
</dbReference>
<dbReference type="SUPFAM" id="SSF103473">
    <property type="entry name" value="MFS general substrate transporter"/>
    <property type="match status" value="1"/>
</dbReference>
<feature type="transmembrane region" description="Helical" evidence="7">
    <location>
        <begin position="45"/>
        <end position="63"/>
    </location>
</feature>
<dbReference type="VEuPathDB" id="FungiDB:jhhlp_004645"/>
<protein>
    <recommendedName>
        <fullName evidence="10">Major facilitator superfamily (MFS) profile domain-containing protein</fullName>
    </recommendedName>
</protein>
<keyword evidence="3 7" id="KW-0812">Transmembrane</keyword>